<keyword evidence="1" id="KW-0560">Oxidoreductase</keyword>
<dbReference type="Proteomes" id="UP000327039">
    <property type="component" value="Unassembled WGS sequence"/>
</dbReference>
<dbReference type="InterPro" id="IPR050493">
    <property type="entry name" value="FAD-dep_Monooxygenase_BioMet"/>
</dbReference>
<name>A0A5J5ISR8_9MICO</name>
<evidence type="ECO:0000313" key="4">
    <source>
        <dbReference type="EMBL" id="KAA9085029.1"/>
    </source>
</evidence>
<dbReference type="InterPro" id="IPR036188">
    <property type="entry name" value="FAD/NAD-bd_sf"/>
</dbReference>
<dbReference type="NCBIfam" id="NF005720">
    <property type="entry name" value="PRK07538.1"/>
    <property type="match status" value="1"/>
</dbReference>
<dbReference type="OrthoDB" id="9782160at2"/>
<dbReference type="AlphaFoldDB" id="A0A5J5ISR8"/>
<organism evidence="4 5">
    <name type="scientific">Microbacterium radiodurans</name>
    <dbReference type="NCBI Taxonomy" id="661398"/>
    <lineage>
        <taxon>Bacteria</taxon>
        <taxon>Bacillati</taxon>
        <taxon>Actinomycetota</taxon>
        <taxon>Actinomycetes</taxon>
        <taxon>Micrococcales</taxon>
        <taxon>Microbacteriaceae</taxon>
        <taxon>Microbacterium</taxon>
    </lineage>
</organism>
<dbReference type="PANTHER" id="PTHR13789:SF268">
    <property type="entry name" value="5-METHYLPHENAZINE-1-CARBOXYLATE 1-MONOOXYGENASE"/>
    <property type="match status" value="1"/>
</dbReference>
<keyword evidence="2" id="KW-0503">Monooxygenase</keyword>
<evidence type="ECO:0000259" key="3">
    <source>
        <dbReference type="Pfam" id="PF01494"/>
    </source>
</evidence>
<evidence type="ECO:0000256" key="1">
    <source>
        <dbReference type="ARBA" id="ARBA00023002"/>
    </source>
</evidence>
<dbReference type="PANTHER" id="PTHR13789">
    <property type="entry name" value="MONOOXYGENASE"/>
    <property type="match status" value="1"/>
</dbReference>
<gene>
    <name evidence="4" type="ORF">F6B42_11000</name>
</gene>
<dbReference type="Gene3D" id="3.30.9.30">
    <property type="match status" value="1"/>
</dbReference>
<evidence type="ECO:0000256" key="2">
    <source>
        <dbReference type="ARBA" id="ARBA00023033"/>
    </source>
</evidence>
<accession>A0A5J5ISR8</accession>
<dbReference type="SUPFAM" id="SSF54373">
    <property type="entry name" value="FAD-linked reductases, C-terminal domain"/>
    <property type="match status" value="1"/>
</dbReference>
<dbReference type="GO" id="GO:0004497">
    <property type="term" value="F:monooxygenase activity"/>
    <property type="evidence" value="ECO:0007669"/>
    <property type="project" value="UniProtKB-KW"/>
</dbReference>
<keyword evidence="5" id="KW-1185">Reference proteome</keyword>
<reference evidence="5" key="1">
    <citation type="submission" date="2019-09" db="EMBL/GenBank/DDBJ databases">
        <title>Mumia zhuanghuii sp. nov. isolated from the intestinal contents of plateau pika (Ochotona curzoniae) in the Qinghai-Tibet plateau of China.</title>
        <authorList>
            <person name="Tian Z."/>
        </authorList>
    </citation>
    <scope>NUCLEOTIDE SEQUENCE [LARGE SCALE GENOMIC DNA]</scope>
    <source>
        <strain evidence="5">DSM 25564</strain>
    </source>
</reference>
<proteinExistence type="predicted"/>
<comment type="caution">
    <text evidence="4">The sequence shown here is derived from an EMBL/GenBank/DDBJ whole genome shotgun (WGS) entry which is preliminary data.</text>
</comment>
<dbReference type="RefSeq" id="WP_150419738.1">
    <property type="nucleotide sequence ID" value="NZ_VYRZ01000003.1"/>
</dbReference>
<sequence length="416" mass="45447">MRIAILGGGIGGLAAALSLHAAGFHDITVYERTPQIRGLGVGINLLPHALRELTELGLADRIERIGVAPRTLSYYTRRGQRIWTEPRGIGAGYDWPQVSVHRGRLQLELLAAVRERLGDVVRLDHQLVGLRSAGDVEKLQLVTAGGPVEVDADVVIGADGIHSTLRRILHPGQPGPQWSGLTLWRGTARVKPFLDRSTMIMAGDGEKRFVAYPISPPDESGRVVLNFIAEQRAAGQPGVDWNRSVPREPIVELFRDWTFDWIDVPGIIAASDELLEYPMVDLDPVDRWSFGRATLLGDAAHAMYPNGSNGASQAIIDGRVLAFHLATEADPVAALARYDEERRPAMAALLHGNRGGGPERVMQLAYERAPEGFDRIEDVIPHDELVEAATSFKRAAGFEPSQLSARESYSVRVGAR</sequence>
<dbReference type="EMBL" id="VYRZ01000003">
    <property type="protein sequence ID" value="KAA9085029.1"/>
    <property type="molecule type" value="Genomic_DNA"/>
</dbReference>
<protein>
    <submittedName>
        <fullName evidence="4">Flavin-dependent oxidoreductase</fullName>
    </submittedName>
</protein>
<dbReference type="Pfam" id="PF01494">
    <property type="entry name" value="FAD_binding_3"/>
    <property type="match status" value="1"/>
</dbReference>
<evidence type="ECO:0000313" key="5">
    <source>
        <dbReference type="Proteomes" id="UP000327039"/>
    </source>
</evidence>
<dbReference type="PRINTS" id="PR00420">
    <property type="entry name" value="RNGMNOXGNASE"/>
</dbReference>
<dbReference type="SUPFAM" id="SSF51905">
    <property type="entry name" value="FAD/NAD(P)-binding domain"/>
    <property type="match status" value="1"/>
</dbReference>
<dbReference type="Gene3D" id="3.50.50.60">
    <property type="entry name" value="FAD/NAD(P)-binding domain"/>
    <property type="match status" value="1"/>
</dbReference>
<dbReference type="InterPro" id="IPR002938">
    <property type="entry name" value="FAD-bd"/>
</dbReference>
<dbReference type="GO" id="GO:0071949">
    <property type="term" value="F:FAD binding"/>
    <property type="evidence" value="ECO:0007669"/>
    <property type="project" value="InterPro"/>
</dbReference>
<feature type="domain" description="FAD-binding" evidence="3">
    <location>
        <begin position="3"/>
        <end position="350"/>
    </location>
</feature>